<gene>
    <name evidence="1" type="ORF">D5086_017401</name>
</gene>
<feature type="non-terminal residue" evidence="1">
    <location>
        <position position="1"/>
    </location>
</feature>
<evidence type="ECO:0000313" key="2">
    <source>
        <dbReference type="Proteomes" id="UP000309997"/>
    </source>
</evidence>
<reference evidence="1 2" key="1">
    <citation type="journal article" date="2024" name="Plant Biotechnol. J.">
        <title>Genome and CRISPR/Cas9 system of a widespread forest tree (Populus alba) in the world.</title>
        <authorList>
            <person name="Liu Y.J."/>
            <person name="Jiang P.F."/>
            <person name="Han X.M."/>
            <person name="Li X.Y."/>
            <person name="Wang H.M."/>
            <person name="Wang Y.J."/>
            <person name="Wang X.X."/>
            <person name="Zeng Q.Y."/>
        </authorList>
    </citation>
    <scope>NUCLEOTIDE SEQUENCE [LARGE SCALE GENOMIC DNA]</scope>
    <source>
        <strain evidence="2">cv. PAL-ZL1</strain>
    </source>
</reference>
<name>A0ACC4BWY5_POPAL</name>
<protein>
    <submittedName>
        <fullName evidence="1">Uncharacterized protein</fullName>
    </submittedName>
</protein>
<comment type="caution">
    <text evidence="1">The sequence shown here is derived from an EMBL/GenBank/DDBJ whole genome shotgun (WGS) entry which is preliminary data.</text>
</comment>
<dbReference type="EMBL" id="RCHU02000008">
    <property type="protein sequence ID" value="KAL3583069.1"/>
    <property type="molecule type" value="Genomic_DNA"/>
</dbReference>
<keyword evidence="2" id="KW-1185">Reference proteome</keyword>
<proteinExistence type="predicted"/>
<sequence>AILRGPNPIPWHTRGCLGDVWAWRSLWHCSGRPRHPLEWCEAFIMLLVLVPLLS</sequence>
<accession>A0ACC4BWY5</accession>
<evidence type="ECO:0000313" key="1">
    <source>
        <dbReference type="EMBL" id="KAL3583069.1"/>
    </source>
</evidence>
<dbReference type="Proteomes" id="UP000309997">
    <property type="component" value="Unassembled WGS sequence"/>
</dbReference>
<organism evidence="1 2">
    <name type="scientific">Populus alba</name>
    <name type="common">White poplar</name>
    <dbReference type="NCBI Taxonomy" id="43335"/>
    <lineage>
        <taxon>Eukaryota</taxon>
        <taxon>Viridiplantae</taxon>
        <taxon>Streptophyta</taxon>
        <taxon>Embryophyta</taxon>
        <taxon>Tracheophyta</taxon>
        <taxon>Spermatophyta</taxon>
        <taxon>Magnoliopsida</taxon>
        <taxon>eudicotyledons</taxon>
        <taxon>Gunneridae</taxon>
        <taxon>Pentapetalae</taxon>
        <taxon>rosids</taxon>
        <taxon>fabids</taxon>
        <taxon>Malpighiales</taxon>
        <taxon>Salicaceae</taxon>
        <taxon>Saliceae</taxon>
        <taxon>Populus</taxon>
    </lineage>
</organism>